<keyword evidence="4" id="KW-1185">Reference proteome</keyword>
<evidence type="ECO:0000313" key="4">
    <source>
        <dbReference type="Proteomes" id="UP001349994"/>
    </source>
</evidence>
<evidence type="ECO:0000256" key="1">
    <source>
        <dbReference type="SAM" id="MobiDB-lite"/>
    </source>
</evidence>
<protein>
    <recommendedName>
        <fullName evidence="5">DUF4179 domain-containing protein</fullName>
    </recommendedName>
</protein>
<evidence type="ECO:0008006" key="5">
    <source>
        <dbReference type="Google" id="ProtNLM"/>
    </source>
</evidence>
<keyword evidence="2" id="KW-0812">Transmembrane</keyword>
<proteinExistence type="predicted"/>
<feature type="transmembrane region" description="Helical" evidence="2">
    <location>
        <begin position="87"/>
        <end position="109"/>
    </location>
</feature>
<dbReference type="Proteomes" id="UP001349994">
    <property type="component" value="Unassembled WGS sequence"/>
</dbReference>
<keyword evidence="2" id="KW-0472">Membrane</keyword>
<dbReference type="RefSeq" id="WP_338210427.1">
    <property type="nucleotide sequence ID" value="NZ_JAYMFF010000013.1"/>
</dbReference>
<feature type="region of interest" description="Disordered" evidence="1">
    <location>
        <begin position="51"/>
        <end position="76"/>
    </location>
</feature>
<organism evidence="3 4">
    <name type="scientific">Adlercreutzia wanghongyangiae</name>
    <dbReference type="NCBI Taxonomy" id="3111451"/>
    <lineage>
        <taxon>Bacteria</taxon>
        <taxon>Bacillati</taxon>
        <taxon>Actinomycetota</taxon>
        <taxon>Coriobacteriia</taxon>
        <taxon>Eggerthellales</taxon>
        <taxon>Eggerthellaceae</taxon>
        <taxon>Adlercreutzia</taxon>
    </lineage>
</organism>
<dbReference type="EMBL" id="JAYMFF010000013">
    <property type="protein sequence ID" value="MEC4176233.1"/>
    <property type="molecule type" value="Genomic_DNA"/>
</dbReference>
<evidence type="ECO:0000256" key="2">
    <source>
        <dbReference type="SAM" id="Phobius"/>
    </source>
</evidence>
<gene>
    <name evidence="3" type="ORF">VIN30_07205</name>
</gene>
<name>A0ABU6IIQ8_9ACTN</name>
<accession>A0ABU6IIQ8</accession>
<evidence type="ECO:0000313" key="3">
    <source>
        <dbReference type="EMBL" id="MEC4176233.1"/>
    </source>
</evidence>
<sequence length="369" mass="39662">MSDTHPINPHHGNLENRGEPSANVDDFLQQYASTIRAEQAPARTRAQLQEAFQARKAQDHPAAAPSSSDGPRKPFSILRRPRRTARFAIAAASTAVFILAGAGAITLGAGNPQGADLAAPSVGQQANNPADNAPGSPAGNFFVLKAWADEATEANVPVTSNGPMGINWLHPAFVTSWESWQEDPVFGELLEPGEALTYFNFDAQCEGANLASVSYHIDNENAFFEYFDWQEANQLKAAGEDPEQCVERGPSFALTYGDGGSAATAFTRLYVIAPCPDGYDDNHHATEGYAEAARVLDGSIITLTATFDDGSTQKQAYRIAMAADFEEKCPEFLDKYFAAWDVAGPQGKEAILDETSDAPKLFTLEPIDA</sequence>
<keyword evidence="2" id="KW-1133">Transmembrane helix</keyword>
<comment type="caution">
    <text evidence="3">The sequence shown here is derived from an EMBL/GenBank/DDBJ whole genome shotgun (WGS) entry which is preliminary data.</text>
</comment>
<reference evidence="3 4" key="1">
    <citation type="submission" date="2024-01" db="EMBL/GenBank/DDBJ databases">
        <title>novel species in genus Adlercreutzia.</title>
        <authorList>
            <person name="Liu X."/>
        </authorList>
    </citation>
    <scope>NUCLEOTIDE SEQUENCE [LARGE SCALE GENOMIC DNA]</scope>
    <source>
        <strain evidence="3 4">R7</strain>
    </source>
</reference>
<feature type="region of interest" description="Disordered" evidence="1">
    <location>
        <begin position="1"/>
        <end position="25"/>
    </location>
</feature>